<dbReference type="SMART" id="SM00015">
    <property type="entry name" value="IQ"/>
    <property type="match status" value="1"/>
</dbReference>
<evidence type="ECO:0000313" key="3">
    <source>
        <dbReference type="Proteomes" id="UP001066276"/>
    </source>
</evidence>
<keyword evidence="3" id="KW-1185">Reference proteome</keyword>
<gene>
    <name evidence="2" type="ORF">NDU88_004101</name>
</gene>
<dbReference type="InterPro" id="IPR000048">
    <property type="entry name" value="IQ_motif_EF-hand-BS"/>
</dbReference>
<feature type="compositionally biased region" description="Polar residues" evidence="1">
    <location>
        <begin position="261"/>
        <end position="277"/>
    </location>
</feature>
<evidence type="ECO:0000313" key="2">
    <source>
        <dbReference type="EMBL" id="KAJ1216500.1"/>
    </source>
</evidence>
<name>A0AAV7WRC4_PLEWA</name>
<comment type="caution">
    <text evidence="2">The sequence shown here is derived from an EMBL/GenBank/DDBJ whole genome shotgun (WGS) entry which is preliminary data.</text>
</comment>
<dbReference type="Proteomes" id="UP001066276">
    <property type="component" value="Chromosome 1_1"/>
</dbReference>
<reference evidence="2" key="1">
    <citation type="journal article" date="2022" name="bioRxiv">
        <title>Sequencing and chromosome-scale assembly of the giantPleurodeles waltlgenome.</title>
        <authorList>
            <person name="Brown T."/>
            <person name="Elewa A."/>
            <person name="Iarovenko S."/>
            <person name="Subramanian E."/>
            <person name="Araus A.J."/>
            <person name="Petzold A."/>
            <person name="Susuki M."/>
            <person name="Suzuki K.-i.T."/>
            <person name="Hayashi T."/>
            <person name="Toyoda A."/>
            <person name="Oliveira C."/>
            <person name="Osipova E."/>
            <person name="Leigh N.D."/>
            <person name="Simon A."/>
            <person name="Yun M.H."/>
        </authorList>
    </citation>
    <scope>NUCLEOTIDE SEQUENCE</scope>
    <source>
        <strain evidence="2">20211129_DDA</strain>
        <tissue evidence="2">Liver</tissue>
    </source>
</reference>
<protein>
    <submittedName>
        <fullName evidence="2">Uncharacterized protein</fullName>
    </submittedName>
</protein>
<feature type="region of interest" description="Disordered" evidence="1">
    <location>
        <begin position="588"/>
        <end position="631"/>
    </location>
</feature>
<dbReference type="PROSITE" id="PS50096">
    <property type="entry name" value="IQ"/>
    <property type="match status" value="1"/>
</dbReference>
<dbReference type="PANTHER" id="PTHR35978">
    <property type="entry name" value="IQ DOMAIN-CONTAINING PROTEIN M"/>
    <property type="match status" value="1"/>
</dbReference>
<dbReference type="PANTHER" id="PTHR35978:SF1">
    <property type="entry name" value="IQ DOMAIN-CONTAINING PROTEIN M"/>
    <property type="match status" value="1"/>
</dbReference>
<organism evidence="2 3">
    <name type="scientific">Pleurodeles waltl</name>
    <name type="common">Iberian ribbed newt</name>
    <dbReference type="NCBI Taxonomy" id="8319"/>
    <lineage>
        <taxon>Eukaryota</taxon>
        <taxon>Metazoa</taxon>
        <taxon>Chordata</taxon>
        <taxon>Craniata</taxon>
        <taxon>Vertebrata</taxon>
        <taxon>Euteleostomi</taxon>
        <taxon>Amphibia</taxon>
        <taxon>Batrachia</taxon>
        <taxon>Caudata</taxon>
        <taxon>Salamandroidea</taxon>
        <taxon>Salamandridae</taxon>
        <taxon>Pleurodelinae</taxon>
        <taxon>Pleurodeles</taxon>
    </lineage>
</organism>
<dbReference type="EMBL" id="JANPWB010000001">
    <property type="protein sequence ID" value="KAJ1216500.1"/>
    <property type="molecule type" value="Genomic_DNA"/>
</dbReference>
<dbReference type="AlphaFoldDB" id="A0AAV7WRC4"/>
<evidence type="ECO:0000256" key="1">
    <source>
        <dbReference type="SAM" id="MobiDB-lite"/>
    </source>
</evidence>
<sequence>MKAQLKSLIHTVRSYTEHRPREYKEQKDSTNNIPTGLLKSREHRTCHKESIQLWDVLNMLDSVTHEMEFEKKKGNAPVSGIINTLNTYANIMDSFKSQRQSTVDTMYQDWREAVSHLSLKPRHKHNTTQKDSTAGRRGILKCNKPATTSSVYTVKSSVYDDETQKSMADLKNQEEDFRVVMNNKSLSPTNHTELVDEKKKVNLACNNQDSTKAEHYITLKTDKSDSKSSVIDLQRKLNSVNYENSEKHNPGGSEITLAVDRQSSTKNKETPNPSSKRTCGLFTAEVDSEKTQQIVGNQGSSVARFQKEGNASSGNTHQNDSACFDQVTQETYSEPSPKADSKSETILNHTNTQESCFRKHRGLTYQCKEVEGIHNRKKHGMKEWISFLNANKYSQERIRKEKLQGAQKKLQRINVKSAGNLKHIGPHVEVYEAFNKVKEEPISRIFAKAAIKIQKWVRGWLVRTKLKRIKAKLEDIKSLFCCIRLWGPCGSILSLRGCLYRRGAVELGAASRGLIGTVIEERPWSTLCGLEQSEAPDKEEGRGPRNTAGPRGCRGRLHRAWGHPRTLPLLRGCRGGRLAPLVAWGRAEHSTKRTGGGRRSRRVPEATAVSCTATRDVPGPGPRLGLLECPE</sequence>
<accession>A0AAV7WRC4</accession>
<dbReference type="Gene3D" id="1.20.5.190">
    <property type="match status" value="1"/>
</dbReference>
<proteinExistence type="predicted"/>
<feature type="region of interest" description="Disordered" evidence="1">
    <location>
        <begin position="241"/>
        <end position="279"/>
    </location>
</feature>
<feature type="region of interest" description="Disordered" evidence="1">
    <location>
        <begin position="533"/>
        <end position="555"/>
    </location>
</feature>
<dbReference type="Pfam" id="PF00612">
    <property type="entry name" value="IQ"/>
    <property type="match status" value="1"/>
</dbReference>